<feature type="compositionally biased region" description="Basic residues" evidence="1">
    <location>
        <begin position="35"/>
        <end position="44"/>
    </location>
</feature>
<evidence type="ECO:0000256" key="1">
    <source>
        <dbReference type="SAM" id="MobiDB-lite"/>
    </source>
</evidence>
<evidence type="ECO:0000313" key="2">
    <source>
        <dbReference type="EMBL" id="GBH21775.1"/>
    </source>
</evidence>
<comment type="caution">
    <text evidence="2">The sequence shown here is derived from an EMBL/GenBank/DDBJ whole genome shotgun (WGS) entry which is preliminary data.</text>
</comment>
<organism evidence="2">
    <name type="scientific">viral metagenome</name>
    <dbReference type="NCBI Taxonomy" id="1070528"/>
    <lineage>
        <taxon>unclassified sequences</taxon>
        <taxon>metagenomes</taxon>
        <taxon>organismal metagenomes</taxon>
    </lineage>
</organism>
<evidence type="ECO:0008006" key="3">
    <source>
        <dbReference type="Google" id="ProtNLM"/>
    </source>
</evidence>
<sequence length="497" mass="54739">MASLGRHERPTMDNCNVDRWWNKPLSCYLGGNMPTKKRSAKPVVKKTTTTRSSTSTVEKGKPDSKAAMPSKGRARSKTPRRGSSATGADFDAETSLSTDTKVDAAKSFSSKADVSFDASTKYSTDYPQYADMFLMSCLFLPAGNVNGFYTSIAREEFNVIQGTRMLMDIRKSLSYNAGTAITVTHIADYINVVAQAYLYYQYMVEHFNLCYEQNRRSALRSRFELIYDETLAPVHVRLGKQLRNYYLPVRIKDLCDMLAKVYISDATTGAAFLQITPHVAGYNSAADYASGVNNALGALAGLVNADNLNTSFSSRYNDLAQIPVQQLSNHVIDPKTQYFFEGGIAPRYDNDYMDLWSNLPLDAWNGTSRVVQPVAFENTTMFRHIFGDSYSMMAAALTSREVTANSGYEPGMLIPFQPADATMTNNFQVVAALGIATEVDVTGPAAGFGILAKNAENTYDLALTTSFSPAGSYFVRTNISRVRNDVSKIMTGLYEGS</sequence>
<reference evidence="2" key="1">
    <citation type="submission" date="2017-04" db="EMBL/GenBank/DDBJ databases">
        <title>Unveiling RNA virosphere associated with marine microorganisms.</title>
        <authorList>
            <person name="Urayama S."/>
            <person name="Takaki Y."/>
            <person name="Nishi S."/>
            <person name="Yoshida Y."/>
            <person name="Deguchi S."/>
            <person name="Takai K."/>
            <person name="Nunoura T."/>
        </authorList>
    </citation>
    <scope>NUCLEOTIDE SEQUENCE</scope>
</reference>
<accession>A0A2V0RI31</accession>
<feature type="region of interest" description="Disordered" evidence="1">
    <location>
        <begin position="30"/>
        <end position="91"/>
    </location>
</feature>
<proteinExistence type="predicted"/>
<dbReference type="AlphaFoldDB" id="A0A2V0RI31"/>
<dbReference type="EMBL" id="BDQA01000323">
    <property type="protein sequence ID" value="GBH21775.1"/>
    <property type="molecule type" value="Genomic_RNA"/>
</dbReference>
<name>A0A2V0RI31_9ZZZZ</name>
<feature type="compositionally biased region" description="Low complexity" evidence="1">
    <location>
        <begin position="45"/>
        <end position="57"/>
    </location>
</feature>
<protein>
    <recommendedName>
        <fullName evidence="3">Capsid protein</fullName>
    </recommendedName>
</protein>